<name>A0AAV7VTM2_PLEWA</name>
<feature type="region of interest" description="Disordered" evidence="1">
    <location>
        <begin position="1"/>
        <end position="76"/>
    </location>
</feature>
<feature type="compositionally biased region" description="Basic and acidic residues" evidence="1">
    <location>
        <begin position="17"/>
        <end position="27"/>
    </location>
</feature>
<dbReference type="Proteomes" id="UP001066276">
    <property type="component" value="Chromosome 2_1"/>
</dbReference>
<comment type="caution">
    <text evidence="2">The sequence shown here is derived from an EMBL/GenBank/DDBJ whole genome shotgun (WGS) entry which is preliminary data.</text>
</comment>
<gene>
    <name evidence="2" type="ORF">NDU88_007420</name>
</gene>
<keyword evidence="3" id="KW-1185">Reference proteome</keyword>
<proteinExistence type="predicted"/>
<evidence type="ECO:0000256" key="1">
    <source>
        <dbReference type="SAM" id="MobiDB-lite"/>
    </source>
</evidence>
<protein>
    <submittedName>
        <fullName evidence="2">Uncharacterized protein</fullName>
    </submittedName>
</protein>
<dbReference type="AlphaFoldDB" id="A0AAV7VTM2"/>
<organism evidence="2 3">
    <name type="scientific">Pleurodeles waltl</name>
    <name type="common">Iberian ribbed newt</name>
    <dbReference type="NCBI Taxonomy" id="8319"/>
    <lineage>
        <taxon>Eukaryota</taxon>
        <taxon>Metazoa</taxon>
        <taxon>Chordata</taxon>
        <taxon>Craniata</taxon>
        <taxon>Vertebrata</taxon>
        <taxon>Euteleostomi</taxon>
        <taxon>Amphibia</taxon>
        <taxon>Batrachia</taxon>
        <taxon>Caudata</taxon>
        <taxon>Salamandroidea</taxon>
        <taxon>Salamandridae</taxon>
        <taxon>Pleurodelinae</taxon>
        <taxon>Pleurodeles</taxon>
    </lineage>
</organism>
<reference evidence="2" key="1">
    <citation type="journal article" date="2022" name="bioRxiv">
        <title>Sequencing and chromosome-scale assembly of the giantPleurodeles waltlgenome.</title>
        <authorList>
            <person name="Brown T."/>
            <person name="Elewa A."/>
            <person name="Iarovenko S."/>
            <person name="Subramanian E."/>
            <person name="Araus A.J."/>
            <person name="Petzold A."/>
            <person name="Susuki M."/>
            <person name="Suzuki K.-i.T."/>
            <person name="Hayashi T."/>
            <person name="Toyoda A."/>
            <person name="Oliveira C."/>
            <person name="Osipova E."/>
            <person name="Leigh N.D."/>
            <person name="Simon A."/>
            <person name="Yun M.H."/>
        </authorList>
    </citation>
    <scope>NUCLEOTIDE SEQUENCE</scope>
    <source>
        <strain evidence="2">20211129_DDA</strain>
        <tissue evidence="2">Liver</tissue>
    </source>
</reference>
<accession>A0AAV7VTM2</accession>
<dbReference type="EMBL" id="JANPWB010000003">
    <property type="protein sequence ID" value="KAJ1203636.1"/>
    <property type="molecule type" value="Genomic_DNA"/>
</dbReference>
<sequence>MRERSATETLKACSASWKERPTQRAESRYPGPAVGPPKTKEYQGEGPQGPFQRPGPPAPVEGSAAEHRRTCGVPRR</sequence>
<evidence type="ECO:0000313" key="3">
    <source>
        <dbReference type="Proteomes" id="UP001066276"/>
    </source>
</evidence>
<evidence type="ECO:0000313" key="2">
    <source>
        <dbReference type="EMBL" id="KAJ1203636.1"/>
    </source>
</evidence>